<feature type="non-terminal residue" evidence="1">
    <location>
        <position position="55"/>
    </location>
</feature>
<evidence type="ECO:0000313" key="1">
    <source>
        <dbReference type="EMBL" id="VAX04402.1"/>
    </source>
</evidence>
<dbReference type="EMBL" id="UOFV01000469">
    <property type="protein sequence ID" value="VAX04402.1"/>
    <property type="molecule type" value="Genomic_DNA"/>
</dbReference>
<accession>A0A3B1AKW8</accession>
<organism evidence="1">
    <name type="scientific">hydrothermal vent metagenome</name>
    <dbReference type="NCBI Taxonomy" id="652676"/>
    <lineage>
        <taxon>unclassified sequences</taxon>
        <taxon>metagenomes</taxon>
        <taxon>ecological metagenomes</taxon>
    </lineage>
</organism>
<proteinExistence type="predicted"/>
<dbReference type="AlphaFoldDB" id="A0A3B1AKW8"/>
<dbReference type="SUPFAM" id="SSF64518">
    <property type="entry name" value="Phase 1 flagellin"/>
    <property type="match status" value="1"/>
</dbReference>
<protein>
    <submittedName>
        <fullName evidence="1">Uncharacterized protein</fullName>
    </submittedName>
</protein>
<gene>
    <name evidence="1" type="ORF">MNBD_GAMMA19-1248</name>
</gene>
<name>A0A3B1AKW8_9ZZZZ</name>
<reference evidence="1" key="1">
    <citation type="submission" date="2018-06" db="EMBL/GenBank/DDBJ databases">
        <authorList>
            <person name="Zhirakovskaya E."/>
        </authorList>
    </citation>
    <scope>NUCLEOTIDE SEQUENCE</scope>
</reference>
<sequence>MRISTAQMQDRGVTAMLERQSELSKTQQQVATGKRILVPSDDVLGSTQILAFNKV</sequence>